<dbReference type="GO" id="GO:0045277">
    <property type="term" value="C:respiratory chain complex IV"/>
    <property type="evidence" value="ECO:0007669"/>
    <property type="project" value="UniProtKB-UniRule"/>
</dbReference>
<reference evidence="12" key="2">
    <citation type="submission" date="2025-08" db="UniProtKB">
        <authorList>
            <consortium name="Ensembl"/>
        </authorList>
    </citation>
    <scope>IDENTIFICATION</scope>
    <source>
        <strain evidence="12">Thorbecke</strain>
    </source>
</reference>
<gene>
    <name evidence="12" type="primary">COX8C</name>
</gene>
<dbReference type="EMBL" id="AAGW02048811">
    <property type="status" value="NOT_ANNOTATED_CDS"/>
    <property type="molecule type" value="Genomic_DNA"/>
</dbReference>
<dbReference type="GO" id="GO:0006123">
    <property type="term" value="P:mitochondrial electron transport, cytochrome c to oxygen"/>
    <property type="evidence" value="ECO:0007669"/>
    <property type="project" value="UniProtKB-UniRule"/>
</dbReference>
<dbReference type="SUPFAM" id="SSF81431">
    <property type="entry name" value="Mitochondrial cytochrome c oxidase subunit VIIIb (aka IX)"/>
    <property type="match status" value="1"/>
</dbReference>
<dbReference type="GeneTree" id="ENSGT00390000006255"/>
<comment type="similarity">
    <text evidence="3 11">Belongs to the cytochrome c oxidase VIII family.</text>
</comment>
<evidence type="ECO:0000256" key="8">
    <source>
        <dbReference type="ARBA" id="ARBA00022989"/>
    </source>
</evidence>
<evidence type="ECO:0000256" key="4">
    <source>
        <dbReference type="ARBA" id="ARBA00011485"/>
    </source>
</evidence>
<dbReference type="Proteomes" id="UP000001811">
    <property type="component" value="Chromosome 20"/>
</dbReference>
<evidence type="ECO:0000256" key="7">
    <source>
        <dbReference type="ARBA" id="ARBA00022946"/>
    </source>
</evidence>
<evidence type="ECO:0000256" key="1">
    <source>
        <dbReference type="ARBA" id="ARBA00004434"/>
    </source>
</evidence>
<dbReference type="PANTHER" id="PTHR16717:SF2">
    <property type="entry name" value="CYTOCHROME C OXIDASE SUBUNIT 8C, MITOCHONDRIAL"/>
    <property type="match status" value="1"/>
</dbReference>
<reference evidence="12 13" key="1">
    <citation type="journal article" date="2011" name="Nature">
        <title>A high-resolution map of human evolutionary constraint using 29 mammals.</title>
        <authorList>
            <person name="Lindblad-Toh K."/>
            <person name="Garber M."/>
            <person name="Zuk O."/>
            <person name="Lin M.F."/>
            <person name="Parker B.J."/>
            <person name="Washietl S."/>
            <person name="Kheradpour P."/>
            <person name="Ernst J."/>
            <person name="Jordan G."/>
            <person name="Mauceli E."/>
            <person name="Ward L.D."/>
            <person name="Lowe C.B."/>
            <person name="Holloway A.K."/>
            <person name="Clamp M."/>
            <person name="Gnerre S."/>
            <person name="Alfoldi J."/>
            <person name="Beal K."/>
            <person name="Chang J."/>
            <person name="Clawson H."/>
            <person name="Cuff J."/>
            <person name="Di Palma F."/>
            <person name="Fitzgerald S."/>
            <person name="Flicek P."/>
            <person name="Guttman M."/>
            <person name="Hubisz M.J."/>
            <person name="Jaffe D.B."/>
            <person name="Jungreis I."/>
            <person name="Kent W.J."/>
            <person name="Kostka D."/>
            <person name="Lara M."/>
            <person name="Martins A.L."/>
            <person name="Massingham T."/>
            <person name="Moltke I."/>
            <person name="Raney B.J."/>
            <person name="Rasmussen M.D."/>
            <person name="Robinson J."/>
            <person name="Stark A."/>
            <person name="Vilella A.J."/>
            <person name="Wen J."/>
            <person name="Xie X."/>
            <person name="Zody M.C."/>
            <person name="Baldwin J."/>
            <person name="Bloom T."/>
            <person name="Chin C.W."/>
            <person name="Heiman D."/>
            <person name="Nicol R."/>
            <person name="Nusbaum C."/>
            <person name="Young S."/>
            <person name="Wilkinson J."/>
            <person name="Worley K.C."/>
            <person name="Kovar C.L."/>
            <person name="Muzny D.M."/>
            <person name="Gibbs R.A."/>
            <person name="Cree A."/>
            <person name="Dihn H.H."/>
            <person name="Fowler G."/>
            <person name="Jhangiani S."/>
            <person name="Joshi V."/>
            <person name="Lee S."/>
            <person name="Lewis L.R."/>
            <person name="Nazareth L.V."/>
            <person name="Okwuonu G."/>
            <person name="Santibanez J."/>
            <person name="Warren W.C."/>
            <person name="Mardis E.R."/>
            <person name="Weinstock G.M."/>
            <person name="Wilson R.K."/>
            <person name="Delehaunty K."/>
            <person name="Dooling D."/>
            <person name="Fronik C."/>
            <person name="Fulton L."/>
            <person name="Fulton B."/>
            <person name="Graves T."/>
            <person name="Minx P."/>
            <person name="Sodergren E."/>
            <person name="Birney E."/>
            <person name="Margulies E.H."/>
            <person name="Herrero J."/>
            <person name="Green E.D."/>
            <person name="Haussler D."/>
            <person name="Siepel A."/>
            <person name="Goldman N."/>
            <person name="Pollard K.S."/>
            <person name="Pedersen J.S."/>
            <person name="Lander E.S."/>
            <person name="Kellis M."/>
        </authorList>
    </citation>
    <scope>NUCLEOTIDE SEQUENCE [LARGE SCALE GENOMIC DNA]</scope>
    <source>
        <strain evidence="12 13">Thorbecke inbred</strain>
    </source>
</reference>
<dbReference type="InterPro" id="IPR036548">
    <property type="entry name" value="Cyt_c_oxidase_su8_sf"/>
</dbReference>
<evidence type="ECO:0000256" key="2">
    <source>
        <dbReference type="ARBA" id="ARBA00004673"/>
    </source>
</evidence>
<protein>
    <recommendedName>
        <fullName evidence="11">Cytochrome c oxidase subunit 8</fullName>
    </recommendedName>
    <alternativeName>
        <fullName evidence="11">Cytochrome c oxidase polypeptide VIII</fullName>
    </alternativeName>
</protein>
<dbReference type="AlphaFoldDB" id="A0A5F9CJ03"/>
<evidence type="ECO:0000313" key="12">
    <source>
        <dbReference type="Ensembl" id="ENSOCUP00000033460.1"/>
    </source>
</evidence>
<comment type="subcellular location">
    <subcellularLocation>
        <location evidence="1 11">Mitochondrion inner membrane</location>
        <topology evidence="1 11">Single-pass membrane protein</topology>
    </subcellularLocation>
</comment>
<sequence length="73" mass="8094">MPRLLVLCPLLRRRRCLTAFLSLHRGRRLHSSEPSHGGPASPVEMAVGVVVIFTAFLAPSAYVLSHLSQFRRG</sequence>
<evidence type="ECO:0000256" key="5">
    <source>
        <dbReference type="ARBA" id="ARBA00022692"/>
    </source>
</evidence>
<comment type="pathway">
    <text evidence="2 11">Energy metabolism; oxidative phosphorylation.</text>
</comment>
<name>A0A5F9CJ03_RABIT</name>
<keyword evidence="7 11" id="KW-0809">Transit peptide</keyword>
<proteinExistence type="inferred from homology"/>
<dbReference type="STRING" id="9986.ENSOCUP00000033460"/>
<dbReference type="InParanoid" id="A0A5F9CJ03"/>
<organism evidence="12 13">
    <name type="scientific">Oryctolagus cuniculus</name>
    <name type="common">Rabbit</name>
    <dbReference type="NCBI Taxonomy" id="9986"/>
    <lineage>
        <taxon>Eukaryota</taxon>
        <taxon>Metazoa</taxon>
        <taxon>Chordata</taxon>
        <taxon>Craniata</taxon>
        <taxon>Vertebrata</taxon>
        <taxon>Euteleostomi</taxon>
        <taxon>Mammalia</taxon>
        <taxon>Eutheria</taxon>
        <taxon>Euarchontoglires</taxon>
        <taxon>Glires</taxon>
        <taxon>Lagomorpha</taxon>
        <taxon>Leporidae</taxon>
        <taxon>Oryctolagus</taxon>
    </lineage>
</organism>
<dbReference type="GO" id="GO:0005743">
    <property type="term" value="C:mitochondrial inner membrane"/>
    <property type="evidence" value="ECO:0007669"/>
    <property type="project" value="UniProtKB-SubCell"/>
</dbReference>
<keyword evidence="13" id="KW-1185">Reference proteome</keyword>
<evidence type="ECO:0000256" key="11">
    <source>
        <dbReference type="RuleBase" id="RU368101"/>
    </source>
</evidence>
<evidence type="ECO:0000256" key="3">
    <source>
        <dbReference type="ARBA" id="ARBA00010117"/>
    </source>
</evidence>
<dbReference type="Ensembl" id="ENSOCUT00000058927.1">
    <property type="protein sequence ID" value="ENSOCUP00000033460.1"/>
    <property type="gene ID" value="ENSOCUG00000035047.1"/>
</dbReference>
<dbReference type="PANTHER" id="PTHR16717">
    <property type="entry name" value="CYTOCHROME C OXIDASE POLYPEPTIDE VIII"/>
    <property type="match status" value="1"/>
</dbReference>
<keyword evidence="10 11" id="KW-0472">Membrane</keyword>
<accession>A0A5F9CJ03</accession>
<keyword evidence="8 11" id="KW-1133">Transmembrane helix</keyword>
<dbReference type="Pfam" id="PF02285">
    <property type="entry name" value="COX8"/>
    <property type="match status" value="1"/>
</dbReference>
<comment type="function">
    <text evidence="11">Component of the cytochrome c oxidase, the last enzyme in the mitochondrial electron transport chain which drives oxidative phosphorylation. The respiratory chain contains 3 multisubunit complexes succinate dehydrogenase (complex II, CII), ubiquinol-cytochrome c oxidoreductase (cytochrome b-c1 complex, complex III, CIII) and cytochrome c oxidase (complex IV, CIV), that cooperate to transfer electrons derived from NADH and succinate to molecular oxygen, creating an electrochemical gradient over the inner membrane that drives transmembrane transport and the ATP synthase. Cytochrome c oxidase is the component of the respiratory chain that catalyzes the reduction of oxygen to water. Electrons originating from reduced cytochrome c in the intermembrane space (IMS) are transferred via the dinuclear copper A center (CU(A)) of subunit 2 and heme A of subunit 1 to the active site in subunit 1, a binuclear center (BNC) formed by heme A3 and copper B (CU(B)). The BNC reduces molecular oxygen to 2 water molecules using 4 electrons from cytochrome c in the IMS and 4 protons from the mitochondrial matrix.</text>
</comment>
<dbReference type="SMR" id="A0A5F9CJ03"/>
<evidence type="ECO:0000256" key="9">
    <source>
        <dbReference type="ARBA" id="ARBA00023128"/>
    </source>
</evidence>
<reference evidence="12" key="3">
    <citation type="submission" date="2025-09" db="UniProtKB">
        <authorList>
            <consortium name="Ensembl"/>
        </authorList>
    </citation>
    <scope>IDENTIFICATION</scope>
    <source>
        <strain evidence="12">Thorbecke</strain>
    </source>
</reference>
<feature type="transmembrane region" description="Helical" evidence="11">
    <location>
        <begin position="40"/>
        <end position="64"/>
    </location>
</feature>
<keyword evidence="6 11" id="KW-0999">Mitochondrion inner membrane</keyword>
<keyword evidence="5 11" id="KW-0812">Transmembrane</keyword>
<dbReference type="Bgee" id="ENSOCUG00000035047">
    <property type="expression patterns" value="Expressed in testis and 16 other cell types or tissues"/>
</dbReference>
<dbReference type="Gene3D" id="4.10.81.10">
    <property type="entry name" value="Cytochrome c oxidase, subunit 8"/>
    <property type="match status" value="1"/>
</dbReference>
<comment type="subunit">
    <text evidence="4 11">Component of the cytochrome c oxidase (complex IV, CIV), a multisubunit enzyme composed of 14 subunits. The complex is composed of a catalytic core of 3 subunits MT-CO1, MT-CO2 and MT-CO3, encoded in the mitochondrial DNA, and 11 supernumerary subunits COX4I, COX5A, COX5B, COX6A, COX6B, COX6C, COX7A, COX7B, COX7C, COX8 and NDUFA4, which are encoded in the nuclear genome. The complex exists as a monomer or a dimer and forms supercomplexes (SCs) in the inner mitochondrial membrane with NADH-ubiquinone oxidoreductase (complex I, CI) and ubiquinol-cytochrome c oxidoreductase (cytochrome b-c1 complex, complex III, CIII), resulting in different assemblies (supercomplex SCI(1)III(2)IV(1) and megacomplex MCI(2)III(2)IV(2)).</text>
</comment>
<keyword evidence="9 11" id="KW-0496">Mitochondrion</keyword>
<evidence type="ECO:0000313" key="13">
    <source>
        <dbReference type="Proteomes" id="UP000001811"/>
    </source>
</evidence>
<evidence type="ECO:0000256" key="6">
    <source>
        <dbReference type="ARBA" id="ARBA00022792"/>
    </source>
</evidence>
<evidence type="ECO:0000256" key="10">
    <source>
        <dbReference type="ARBA" id="ARBA00023136"/>
    </source>
</evidence>
<dbReference type="UniPathway" id="UPA00705"/>
<dbReference type="InterPro" id="IPR003205">
    <property type="entry name" value="Cyt_c_oxidase_su8"/>
</dbReference>